<feature type="domain" description="Glutamate/phenylalanine/leucine/valine/L-tryptophan dehydrogenase C-terminal" evidence="2">
    <location>
        <begin position="1"/>
        <end position="221"/>
    </location>
</feature>
<dbReference type="SMART" id="SM00839">
    <property type="entry name" value="ELFV_dehydrog"/>
    <property type="match status" value="1"/>
</dbReference>
<dbReference type="PANTHER" id="PTHR11606:SF13">
    <property type="entry name" value="GLUTAMATE DEHYDROGENASE 1, MITOCHONDRIAL"/>
    <property type="match status" value="1"/>
</dbReference>
<name>X1RQF2_9ZZZZ</name>
<dbReference type="GO" id="GO:0006538">
    <property type="term" value="P:L-glutamate catabolic process"/>
    <property type="evidence" value="ECO:0007669"/>
    <property type="project" value="TreeGrafter"/>
</dbReference>
<dbReference type="InterPro" id="IPR036291">
    <property type="entry name" value="NAD(P)-bd_dom_sf"/>
</dbReference>
<dbReference type="InterPro" id="IPR006096">
    <property type="entry name" value="Glu/Leu/Phe/Val/Trp_DH_C"/>
</dbReference>
<gene>
    <name evidence="3" type="ORF">S12H4_26487</name>
</gene>
<dbReference type="Gene3D" id="3.40.50.720">
    <property type="entry name" value="NAD(P)-binding Rossmann-like Domain"/>
    <property type="match status" value="1"/>
</dbReference>
<evidence type="ECO:0000313" key="3">
    <source>
        <dbReference type="EMBL" id="GAI82883.1"/>
    </source>
</evidence>
<dbReference type="InterPro" id="IPR006095">
    <property type="entry name" value="Glu/Leu/Phe/Val/Trp_DH"/>
</dbReference>
<dbReference type="EMBL" id="BARW01015033">
    <property type="protein sequence ID" value="GAI82883.1"/>
    <property type="molecule type" value="Genomic_DNA"/>
</dbReference>
<comment type="caution">
    <text evidence="3">The sequence shown here is derived from an EMBL/GenBank/DDBJ whole genome shotgun (WGS) entry which is preliminary data.</text>
</comment>
<feature type="non-terminal residue" evidence="3">
    <location>
        <position position="1"/>
    </location>
</feature>
<dbReference type="Pfam" id="PF00208">
    <property type="entry name" value="ELFV_dehydrog"/>
    <property type="match status" value="1"/>
</dbReference>
<accession>X1RQF2</accession>
<sequence length="224" mass="25022">DLLLRHLCQKLNYNLNKMSVVIQGFGKVGSVVAKQLCNNSCNVIAISEEEGGIYSPTGLDIDTLIKWKQQGNLLKEYEGKNTSPITNAELLSTECDVLIPAAVENQIYSGNADKIDCKIILEGANSPTTSQADEILEEKEIVVVPDILANSGGVCVSYFEYIQDMHSYFWKLDRVNREMKTILIYTFEEIFKFSKKMNSSLRTAAYAISANRLAKAHELRGLFP</sequence>
<evidence type="ECO:0000259" key="2">
    <source>
        <dbReference type="SMART" id="SM00839"/>
    </source>
</evidence>
<evidence type="ECO:0000256" key="1">
    <source>
        <dbReference type="ARBA" id="ARBA00023002"/>
    </source>
</evidence>
<dbReference type="PANTHER" id="PTHR11606">
    <property type="entry name" value="GLUTAMATE DEHYDROGENASE"/>
    <property type="match status" value="1"/>
</dbReference>
<keyword evidence="1" id="KW-0560">Oxidoreductase</keyword>
<proteinExistence type="predicted"/>
<dbReference type="GO" id="GO:0004352">
    <property type="term" value="F:glutamate dehydrogenase (NAD+) activity"/>
    <property type="evidence" value="ECO:0007669"/>
    <property type="project" value="TreeGrafter"/>
</dbReference>
<dbReference type="PRINTS" id="PR00082">
    <property type="entry name" value="GLFDHDRGNASE"/>
</dbReference>
<dbReference type="AlphaFoldDB" id="X1RQF2"/>
<organism evidence="3">
    <name type="scientific">marine sediment metagenome</name>
    <dbReference type="NCBI Taxonomy" id="412755"/>
    <lineage>
        <taxon>unclassified sequences</taxon>
        <taxon>metagenomes</taxon>
        <taxon>ecological metagenomes</taxon>
    </lineage>
</organism>
<protein>
    <recommendedName>
        <fullName evidence="2">Glutamate/phenylalanine/leucine/valine/L-tryptophan dehydrogenase C-terminal domain-containing protein</fullName>
    </recommendedName>
</protein>
<reference evidence="3" key="1">
    <citation type="journal article" date="2014" name="Front. Microbiol.">
        <title>High frequency of phylogenetically diverse reductive dehalogenase-homologous genes in deep subseafloor sedimentary metagenomes.</title>
        <authorList>
            <person name="Kawai M."/>
            <person name="Futagami T."/>
            <person name="Toyoda A."/>
            <person name="Takaki Y."/>
            <person name="Nishi S."/>
            <person name="Hori S."/>
            <person name="Arai W."/>
            <person name="Tsubouchi T."/>
            <person name="Morono Y."/>
            <person name="Uchiyama I."/>
            <person name="Ito T."/>
            <person name="Fujiyama A."/>
            <person name="Inagaki F."/>
            <person name="Takami H."/>
        </authorList>
    </citation>
    <scope>NUCLEOTIDE SEQUENCE</scope>
    <source>
        <strain evidence="3">Expedition CK06-06</strain>
    </source>
</reference>
<dbReference type="CDD" id="cd01076">
    <property type="entry name" value="NAD_bind_1_Glu_DH"/>
    <property type="match status" value="1"/>
</dbReference>
<dbReference type="InterPro" id="IPR033922">
    <property type="entry name" value="NAD_bind_Glu_DH"/>
</dbReference>
<dbReference type="SUPFAM" id="SSF51735">
    <property type="entry name" value="NAD(P)-binding Rossmann-fold domains"/>
    <property type="match status" value="1"/>
</dbReference>